<name>M7S0C1_HELPX</name>
<dbReference type="PATRIC" id="fig|992058.3.peg.1360"/>
<keyword evidence="4" id="KW-1133">Transmembrane helix</keyword>
<dbReference type="GO" id="GO:0016020">
    <property type="term" value="C:membrane"/>
    <property type="evidence" value="ECO:0007669"/>
    <property type="project" value="UniProtKB-SubCell"/>
</dbReference>
<evidence type="ECO:0000256" key="4">
    <source>
        <dbReference type="ARBA" id="ARBA00022989"/>
    </source>
</evidence>
<dbReference type="Gene3D" id="1.10.1200.160">
    <property type="match status" value="1"/>
</dbReference>
<dbReference type="Pfam" id="PF03743">
    <property type="entry name" value="TrbI"/>
    <property type="match status" value="1"/>
</dbReference>
<keyword evidence="5" id="KW-0472">Membrane</keyword>
<feature type="compositionally biased region" description="Low complexity" evidence="6">
    <location>
        <begin position="69"/>
        <end position="79"/>
    </location>
</feature>
<evidence type="ECO:0000313" key="7">
    <source>
        <dbReference type="EMBL" id="EMR57588.1"/>
    </source>
</evidence>
<dbReference type="AlphaFoldDB" id="M7S0C1"/>
<protein>
    <submittedName>
        <fullName evidence="7">TrbI domain protein</fullName>
    </submittedName>
</protein>
<dbReference type="CDD" id="cd16429">
    <property type="entry name" value="VirB10"/>
    <property type="match status" value="1"/>
</dbReference>
<proteinExistence type="inferred from homology"/>
<comment type="similarity">
    <text evidence="2">Belongs to the TrbI/VirB10 family.</text>
</comment>
<feature type="region of interest" description="Disordered" evidence="6">
    <location>
        <begin position="57"/>
        <end position="87"/>
    </location>
</feature>
<comment type="subcellular location">
    <subcellularLocation>
        <location evidence="1">Membrane</location>
        <topology evidence="1">Single-pass membrane protein</topology>
    </subcellularLocation>
</comment>
<evidence type="ECO:0000256" key="2">
    <source>
        <dbReference type="ARBA" id="ARBA00010265"/>
    </source>
</evidence>
<evidence type="ECO:0000313" key="8">
    <source>
        <dbReference type="Proteomes" id="UP000011947"/>
    </source>
</evidence>
<dbReference type="EMBL" id="AOTX01000043">
    <property type="protein sequence ID" value="EMR57588.1"/>
    <property type="molecule type" value="Genomic_DNA"/>
</dbReference>
<dbReference type="InterPro" id="IPR042217">
    <property type="entry name" value="T4SS_VirB10/TrbI"/>
</dbReference>
<keyword evidence="3" id="KW-0812">Transmembrane</keyword>
<gene>
    <name evidence="7" type="ORF">HPHPH1_1376</name>
</gene>
<dbReference type="NCBIfam" id="NF038092">
    <property type="entry name" value="T4SS_ComB10"/>
    <property type="match status" value="1"/>
</dbReference>
<organism evidence="7 8">
    <name type="scientific">Helicobacter pylori Hp H-1</name>
    <dbReference type="NCBI Taxonomy" id="992058"/>
    <lineage>
        <taxon>Bacteria</taxon>
        <taxon>Pseudomonadati</taxon>
        <taxon>Campylobacterota</taxon>
        <taxon>Epsilonproteobacteria</taxon>
        <taxon>Campylobacterales</taxon>
        <taxon>Helicobacteraceae</taxon>
        <taxon>Helicobacter</taxon>
    </lineage>
</organism>
<feature type="compositionally biased region" description="Basic and acidic residues" evidence="6">
    <location>
        <begin position="57"/>
        <end position="68"/>
    </location>
</feature>
<dbReference type="RefSeq" id="WP_001923829.1">
    <property type="nucleotide sequence ID" value="NZ_AOTX01000043.1"/>
</dbReference>
<dbReference type="InterPro" id="IPR048018">
    <property type="entry name" value="T4SS_ComB10-like"/>
</dbReference>
<accession>M7S0C1</accession>
<comment type="caution">
    <text evidence="7">The sequence shown here is derived from an EMBL/GenBank/DDBJ whole genome shotgun (WGS) entry which is preliminary data.</text>
</comment>
<reference evidence="7 8" key="1">
    <citation type="submission" date="2013-02" db="EMBL/GenBank/DDBJ databases">
        <title>Comparitive Sequence Analysis of H. pylori Isolates.</title>
        <authorList>
            <person name="Blanchard T.G."/>
            <person name="Czinn S.J."/>
            <person name="McCracken C.M."/>
            <person name="Abolude K.A."/>
            <person name="Shefchek K.S."/>
            <person name="Maroo A.M."/>
            <person name="Santana-Cruz I.S."/>
            <person name="Tallon L.J."/>
            <person name="Ficke F.W.F."/>
        </authorList>
    </citation>
    <scope>NUCLEOTIDE SEQUENCE [LARGE SCALE GENOMIC DNA]</scope>
    <source>
        <strain evidence="7 8">Hp H-1</strain>
    </source>
</reference>
<dbReference type="Gene3D" id="2.40.128.260">
    <property type="entry name" value="Type IV secretion system, VirB10/TraB/TrbI"/>
    <property type="match status" value="1"/>
</dbReference>
<dbReference type="InterPro" id="IPR005498">
    <property type="entry name" value="T4SS_VirB10/TraB/TrbI"/>
</dbReference>
<evidence type="ECO:0000256" key="5">
    <source>
        <dbReference type="ARBA" id="ARBA00023136"/>
    </source>
</evidence>
<evidence type="ECO:0000256" key="1">
    <source>
        <dbReference type="ARBA" id="ARBA00004167"/>
    </source>
</evidence>
<dbReference type="Proteomes" id="UP000011947">
    <property type="component" value="Unassembled WGS sequence"/>
</dbReference>
<sequence>MKQSLLKKIGLGVGGFVVLMALGLLANKGSNNNNKEEIFQVSESKFPLSDYFFEEVKEEPKEKAKETPEVTTQEPTTQTSPNPSVSTNPIITDYSHLNNNLNKQHNTLTHLQQVLQSPSKIKPKPKHTKEQLEFLNTRLKPLEPTKPATKPETEYGVDSFTNLKYKDIGTNEHKLLRTITADRMIPAFLITPISSQIAGKVTAQVESDIFASMGRAVLIPKGSKVIGYYNNNNQIGQYRLNIAWTRIITPQGINIMLTNARGADVKGYNGLIGKYISRNFQRYGIPLLTNTLSNGLLIGITSALANNQNKKGDGNPFFGDYLLMQLTRNTGMGINQVINQMLRQYGAQNPIIIIREGSRVFISPNLDIFIPKPKDGEVLAEFFKEKKPLIKTKEEVNNEEEI</sequence>
<evidence type="ECO:0000256" key="6">
    <source>
        <dbReference type="SAM" id="MobiDB-lite"/>
    </source>
</evidence>
<evidence type="ECO:0000256" key="3">
    <source>
        <dbReference type="ARBA" id="ARBA00022692"/>
    </source>
</evidence>